<accession>A0A0B1RW00</accession>
<organism evidence="1 2">
    <name type="scientific">Oesophagostomum dentatum</name>
    <name type="common">Nodular worm</name>
    <dbReference type="NCBI Taxonomy" id="61180"/>
    <lineage>
        <taxon>Eukaryota</taxon>
        <taxon>Metazoa</taxon>
        <taxon>Ecdysozoa</taxon>
        <taxon>Nematoda</taxon>
        <taxon>Chromadorea</taxon>
        <taxon>Rhabditida</taxon>
        <taxon>Rhabditina</taxon>
        <taxon>Rhabditomorpha</taxon>
        <taxon>Strongyloidea</taxon>
        <taxon>Strongylidae</taxon>
        <taxon>Oesophagostomum</taxon>
    </lineage>
</organism>
<name>A0A0B1RW00_OESDE</name>
<dbReference type="EMBL" id="KN612825">
    <property type="protein sequence ID" value="KHJ75357.1"/>
    <property type="molecule type" value="Genomic_DNA"/>
</dbReference>
<reference evidence="1 2" key="1">
    <citation type="submission" date="2014-03" db="EMBL/GenBank/DDBJ databases">
        <title>Draft genome of the hookworm Oesophagostomum dentatum.</title>
        <authorList>
            <person name="Mitreva M."/>
        </authorList>
    </citation>
    <scope>NUCLEOTIDE SEQUENCE [LARGE SCALE GENOMIC DNA]</scope>
    <source>
        <strain evidence="1 2">OD-Hann</strain>
    </source>
</reference>
<evidence type="ECO:0000313" key="1">
    <source>
        <dbReference type="EMBL" id="KHJ75357.1"/>
    </source>
</evidence>
<protein>
    <submittedName>
        <fullName evidence="1">Uncharacterized protein</fullName>
    </submittedName>
</protein>
<proteinExistence type="predicted"/>
<sequence>MESSQNSISGHVLLLSPWRFKQTRSGKRNGISRETAIV</sequence>
<evidence type="ECO:0000313" key="2">
    <source>
        <dbReference type="Proteomes" id="UP000053660"/>
    </source>
</evidence>
<keyword evidence="2" id="KW-1185">Reference proteome</keyword>
<gene>
    <name evidence="1" type="ORF">OESDEN_25027</name>
</gene>
<dbReference type="Proteomes" id="UP000053660">
    <property type="component" value="Unassembled WGS sequence"/>
</dbReference>
<dbReference type="AlphaFoldDB" id="A0A0B1RW00"/>